<dbReference type="EMBL" id="JARKIE010000008">
    <property type="protein sequence ID" value="KAJ7705246.1"/>
    <property type="molecule type" value="Genomic_DNA"/>
</dbReference>
<dbReference type="PROSITE" id="PS51195">
    <property type="entry name" value="Q_MOTIF"/>
    <property type="match status" value="1"/>
</dbReference>
<name>A0AAD7GTU2_MYCRO</name>
<sequence>MAGINAGNNKLVFKSSEAVSVVSMFNDLGLKENLVRSIYTYDFEKPSTIQQSAILPITQGRDVIVQAQSSTGKTATLFISGISILQSINVTVCKTQALSVVLALGDYMNVQCHACIGETSIGEDICKSSRTANKLLNKGFKDQIYNVYRYFPPVIQVILLSATLLYDVFEMTITFMTNPICILVKCDELTLEDIKQFFVAFNTLCDLYDTLTITQAVIFCNTRRKVDRLIGKMCASNFTVSSMHSEMAQKERDTIMTEFCGGTS</sequence>
<dbReference type="GO" id="GO:0003676">
    <property type="term" value="F:nucleic acid binding"/>
    <property type="evidence" value="ECO:0007669"/>
    <property type="project" value="InterPro"/>
</dbReference>
<feature type="domain" description="DEAD-box RNA helicase Q" evidence="7">
    <location>
        <begin position="23"/>
        <end position="51"/>
    </location>
</feature>
<dbReference type="GO" id="GO:0005524">
    <property type="term" value="F:ATP binding"/>
    <property type="evidence" value="ECO:0007669"/>
    <property type="project" value="UniProtKB-KW"/>
</dbReference>
<dbReference type="InterPro" id="IPR011545">
    <property type="entry name" value="DEAD/DEAH_box_helicase_dom"/>
</dbReference>
<keyword evidence="5" id="KW-0067">ATP-binding</keyword>
<gene>
    <name evidence="8" type="ORF">B0H17DRAFT_1037431</name>
</gene>
<evidence type="ECO:0000256" key="6">
    <source>
        <dbReference type="PROSITE-ProRule" id="PRU00552"/>
    </source>
</evidence>
<accession>A0AAD7GTU2</accession>
<evidence type="ECO:0000256" key="5">
    <source>
        <dbReference type="ARBA" id="ARBA00022840"/>
    </source>
</evidence>
<keyword evidence="3 8" id="KW-0378">Hydrolase</keyword>
<proteinExistence type="predicted"/>
<reference evidence="8" key="1">
    <citation type="submission" date="2023-03" db="EMBL/GenBank/DDBJ databases">
        <title>Massive genome expansion in bonnet fungi (Mycena s.s.) driven by repeated elements and novel gene families across ecological guilds.</title>
        <authorList>
            <consortium name="Lawrence Berkeley National Laboratory"/>
            <person name="Harder C.B."/>
            <person name="Miyauchi S."/>
            <person name="Viragh M."/>
            <person name="Kuo A."/>
            <person name="Thoen E."/>
            <person name="Andreopoulos B."/>
            <person name="Lu D."/>
            <person name="Skrede I."/>
            <person name="Drula E."/>
            <person name="Henrissat B."/>
            <person name="Morin E."/>
            <person name="Kohler A."/>
            <person name="Barry K."/>
            <person name="LaButti K."/>
            <person name="Morin E."/>
            <person name="Salamov A."/>
            <person name="Lipzen A."/>
            <person name="Mereny Z."/>
            <person name="Hegedus B."/>
            <person name="Baldrian P."/>
            <person name="Stursova M."/>
            <person name="Weitz H."/>
            <person name="Taylor A."/>
            <person name="Grigoriev I.V."/>
            <person name="Nagy L.G."/>
            <person name="Martin F."/>
            <person name="Kauserud H."/>
        </authorList>
    </citation>
    <scope>NUCLEOTIDE SEQUENCE</scope>
    <source>
        <strain evidence="8">CBHHK067</strain>
    </source>
</reference>
<keyword evidence="9" id="KW-1185">Reference proteome</keyword>
<evidence type="ECO:0000256" key="1">
    <source>
        <dbReference type="ARBA" id="ARBA00012552"/>
    </source>
</evidence>
<evidence type="ECO:0000256" key="4">
    <source>
        <dbReference type="ARBA" id="ARBA00022806"/>
    </source>
</evidence>
<dbReference type="InterPro" id="IPR014001">
    <property type="entry name" value="Helicase_ATP-bd"/>
</dbReference>
<dbReference type="InterPro" id="IPR014014">
    <property type="entry name" value="RNA_helicase_DEAD_Q_motif"/>
</dbReference>
<dbReference type="SUPFAM" id="SSF52540">
    <property type="entry name" value="P-loop containing nucleoside triphosphate hydrolases"/>
    <property type="match status" value="2"/>
</dbReference>
<keyword evidence="2" id="KW-0547">Nucleotide-binding</keyword>
<dbReference type="AlphaFoldDB" id="A0AAD7GTU2"/>
<evidence type="ECO:0000313" key="9">
    <source>
        <dbReference type="Proteomes" id="UP001221757"/>
    </source>
</evidence>
<dbReference type="EC" id="3.6.4.13" evidence="1"/>
<dbReference type="GO" id="GO:0016787">
    <property type="term" value="F:hydrolase activity"/>
    <property type="evidence" value="ECO:0007669"/>
    <property type="project" value="UniProtKB-KW"/>
</dbReference>
<comment type="caution">
    <text evidence="8">The sequence shown here is derived from an EMBL/GenBank/DDBJ whole genome shotgun (WGS) entry which is preliminary data.</text>
</comment>
<dbReference type="PANTHER" id="PTHR47958">
    <property type="entry name" value="ATP-DEPENDENT RNA HELICASE DBP3"/>
    <property type="match status" value="1"/>
</dbReference>
<dbReference type="Pfam" id="PF00271">
    <property type="entry name" value="Helicase_C"/>
    <property type="match status" value="1"/>
</dbReference>
<dbReference type="Pfam" id="PF00270">
    <property type="entry name" value="DEAD"/>
    <property type="match status" value="1"/>
</dbReference>
<evidence type="ECO:0000256" key="3">
    <source>
        <dbReference type="ARBA" id="ARBA00022801"/>
    </source>
</evidence>
<dbReference type="GO" id="GO:0003724">
    <property type="term" value="F:RNA helicase activity"/>
    <property type="evidence" value="ECO:0007669"/>
    <property type="project" value="UniProtKB-EC"/>
</dbReference>
<dbReference type="Proteomes" id="UP001221757">
    <property type="component" value="Unassembled WGS sequence"/>
</dbReference>
<dbReference type="Gene3D" id="3.40.50.300">
    <property type="entry name" value="P-loop containing nucleotide triphosphate hydrolases"/>
    <property type="match status" value="3"/>
</dbReference>
<dbReference type="InterPro" id="IPR001650">
    <property type="entry name" value="Helicase_C-like"/>
</dbReference>
<dbReference type="SMART" id="SM00487">
    <property type="entry name" value="DEXDc"/>
    <property type="match status" value="1"/>
</dbReference>
<evidence type="ECO:0000256" key="2">
    <source>
        <dbReference type="ARBA" id="ARBA00022741"/>
    </source>
</evidence>
<evidence type="ECO:0000259" key="7">
    <source>
        <dbReference type="PROSITE" id="PS51195"/>
    </source>
</evidence>
<organism evidence="8 9">
    <name type="scientific">Mycena rosella</name>
    <name type="common">Pink bonnet</name>
    <name type="synonym">Agaricus rosellus</name>
    <dbReference type="NCBI Taxonomy" id="1033263"/>
    <lineage>
        <taxon>Eukaryota</taxon>
        <taxon>Fungi</taxon>
        <taxon>Dikarya</taxon>
        <taxon>Basidiomycota</taxon>
        <taxon>Agaricomycotina</taxon>
        <taxon>Agaricomycetes</taxon>
        <taxon>Agaricomycetidae</taxon>
        <taxon>Agaricales</taxon>
        <taxon>Marasmiineae</taxon>
        <taxon>Mycenaceae</taxon>
        <taxon>Mycena</taxon>
    </lineage>
</organism>
<feature type="short sequence motif" description="Q motif" evidence="6">
    <location>
        <begin position="23"/>
        <end position="51"/>
    </location>
</feature>
<keyword evidence="4" id="KW-0347">Helicase</keyword>
<protein>
    <recommendedName>
        <fullName evidence="1">RNA helicase</fullName>
        <ecNumber evidence="1">3.6.4.13</ecNumber>
    </recommendedName>
</protein>
<evidence type="ECO:0000313" key="8">
    <source>
        <dbReference type="EMBL" id="KAJ7705246.1"/>
    </source>
</evidence>
<dbReference type="InterPro" id="IPR027417">
    <property type="entry name" value="P-loop_NTPase"/>
</dbReference>